<dbReference type="AlphaFoldDB" id="I4B3U1"/>
<accession>I4B3U1</accession>
<dbReference type="KEGG" id="tpx:Turpa_1300"/>
<keyword evidence="3" id="KW-1185">Reference proteome</keyword>
<dbReference type="Pfam" id="PF07238">
    <property type="entry name" value="PilZ"/>
    <property type="match status" value="1"/>
</dbReference>
<protein>
    <submittedName>
        <fullName evidence="2">Type IV pilus assembly PilZ</fullName>
    </submittedName>
</protein>
<organism evidence="2 3">
    <name type="scientific">Turneriella parva (strain ATCC BAA-1111 / DSM 21527 / NCTC 11395 / H)</name>
    <name type="common">Leptospira parva</name>
    <dbReference type="NCBI Taxonomy" id="869212"/>
    <lineage>
        <taxon>Bacteria</taxon>
        <taxon>Pseudomonadati</taxon>
        <taxon>Spirochaetota</taxon>
        <taxon>Spirochaetia</taxon>
        <taxon>Leptospirales</taxon>
        <taxon>Leptospiraceae</taxon>
        <taxon>Turneriella</taxon>
    </lineage>
</organism>
<dbReference type="RefSeq" id="WP_014802464.1">
    <property type="nucleotide sequence ID" value="NC_018020.1"/>
</dbReference>
<dbReference type="HOGENOM" id="CLU_2262603_0_0_12"/>
<evidence type="ECO:0000259" key="1">
    <source>
        <dbReference type="Pfam" id="PF07238"/>
    </source>
</evidence>
<dbReference type="InterPro" id="IPR009875">
    <property type="entry name" value="PilZ_domain"/>
</dbReference>
<gene>
    <name evidence="2" type="ordered locus">Turpa_1300</name>
</gene>
<evidence type="ECO:0000313" key="3">
    <source>
        <dbReference type="Proteomes" id="UP000006048"/>
    </source>
</evidence>
<evidence type="ECO:0000313" key="2">
    <source>
        <dbReference type="EMBL" id="AFM11948.1"/>
    </source>
</evidence>
<proteinExistence type="predicted"/>
<dbReference type="GO" id="GO:0035438">
    <property type="term" value="F:cyclic-di-GMP binding"/>
    <property type="evidence" value="ECO:0007669"/>
    <property type="project" value="InterPro"/>
</dbReference>
<name>I4B3U1_TURPD</name>
<dbReference type="STRING" id="869212.Turpa_1300"/>
<reference evidence="2 3" key="1">
    <citation type="submission" date="2012-06" db="EMBL/GenBank/DDBJ databases">
        <title>The complete chromosome of genome of Turneriella parva DSM 21527.</title>
        <authorList>
            <consortium name="US DOE Joint Genome Institute (JGI-PGF)"/>
            <person name="Lucas S."/>
            <person name="Han J."/>
            <person name="Lapidus A."/>
            <person name="Bruce D."/>
            <person name="Goodwin L."/>
            <person name="Pitluck S."/>
            <person name="Peters L."/>
            <person name="Kyrpides N."/>
            <person name="Mavromatis K."/>
            <person name="Ivanova N."/>
            <person name="Mikhailova N."/>
            <person name="Chertkov O."/>
            <person name="Detter J.C."/>
            <person name="Tapia R."/>
            <person name="Han C."/>
            <person name="Land M."/>
            <person name="Hauser L."/>
            <person name="Markowitz V."/>
            <person name="Cheng J.-F."/>
            <person name="Hugenholtz P."/>
            <person name="Woyke T."/>
            <person name="Wu D."/>
            <person name="Gronow S."/>
            <person name="Wellnitz S."/>
            <person name="Brambilla E."/>
            <person name="Klenk H.-P."/>
            <person name="Eisen J.A."/>
        </authorList>
    </citation>
    <scope>NUCLEOTIDE SEQUENCE [LARGE SCALE GENOMIC DNA]</scope>
    <source>
        <strain evidence="3">ATCC BAA-1111 / DSM 21527 / NCTC 11395 / H</strain>
    </source>
</reference>
<dbReference type="EMBL" id="CP002959">
    <property type="protein sequence ID" value="AFM11948.1"/>
    <property type="molecule type" value="Genomic_DNA"/>
</dbReference>
<dbReference type="Proteomes" id="UP000006048">
    <property type="component" value="Chromosome"/>
</dbReference>
<feature type="domain" description="PilZ" evidence="1">
    <location>
        <begin position="9"/>
        <end position="100"/>
    </location>
</feature>
<sequence>MPQSLPHDNRRSHERYKFVKPMQAIVAKRVIRGFTVDIGEGGISFIVDTMMNKGIVTIEIPDVNLTLEGQILGYQPAAEAGLYRHHMQFKKPLTTIVLEQILT</sequence>